<keyword evidence="4" id="KW-1185">Reference proteome</keyword>
<gene>
    <name evidence="3" type="ORF">M72_11241</name>
</gene>
<evidence type="ECO:0000259" key="2">
    <source>
        <dbReference type="Pfam" id="PF02036"/>
    </source>
</evidence>
<name>A0A0M6WTQ0_9FIRM</name>
<evidence type="ECO:0000313" key="3">
    <source>
        <dbReference type="EMBL" id="CRL40985.1"/>
    </source>
</evidence>
<feature type="domain" description="SCP2" evidence="2">
    <location>
        <begin position="16"/>
        <end position="104"/>
    </location>
</feature>
<dbReference type="InterPro" id="IPR036527">
    <property type="entry name" value="SCP2_sterol-bd_dom_sf"/>
</dbReference>
<dbReference type="Gene3D" id="3.30.1050.10">
    <property type="entry name" value="SCP2 sterol-binding domain"/>
    <property type="match status" value="1"/>
</dbReference>
<dbReference type="EMBL" id="CVRR01000037">
    <property type="protein sequence ID" value="CRL40985.1"/>
    <property type="molecule type" value="Genomic_DNA"/>
</dbReference>
<evidence type="ECO:0000313" key="4">
    <source>
        <dbReference type="Proteomes" id="UP000049979"/>
    </source>
</evidence>
<dbReference type="AlphaFoldDB" id="A0A0M6WTQ0"/>
<reference evidence="4" key="1">
    <citation type="submission" date="2015-05" db="EMBL/GenBank/DDBJ databases">
        <authorList>
            <consortium name="Pathogen Informatics"/>
        </authorList>
    </citation>
    <scope>NUCLEOTIDE SEQUENCE [LARGE SCALE GENOMIC DNA]</scope>
    <source>
        <strain evidence="4">M72</strain>
    </source>
</reference>
<feature type="compositionally biased region" description="Low complexity" evidence="1">
    <location>
        <begin position="109"/>
        <end position="146"/>
    </location>
</feature>
<feature type="compositionally biased region" description="Basic residues" evidence="1">
    <location>
        <begin position="161"/>
        <end position="172"/>
    </location>
</feature>
<feature type="region of interest" description="Disordered" evidence="1">
    <location>
        <begin position="109"/>
        <end position="172"/>
    </location>
</feature>
<proteinExistence type="predicted"/>
<sequence length="172" mass="18395">MTYQELVSKLKDTYQEKDASKISEHLAIQFNIQGEAEGALYLEIANGQLHVEPYEYYDRDILVTTSAADLLALAQGSLDILEAYQSGKISAEGNLAKTLLLNEIVTGSSEAPSPAESAPVETSASAESAPVEAPAPAESAPVETPAGENTPAAKPSVKAPRMSRKKNRKRHK</sequence>
<dbReference type="Pfam" id="PF02036">
    <property type="entry name" value="SCP2"/>
    <property type="match status" value="1"/>
</dbReference>
<dbReference type="SUPFAM" id="SSF55718">
    <property type="entry name" value="SCP-like"/>
    <property type="match status" value="1"/>
</dbReference>
<evidence type="ECO:0000256" key="1">
    <source>
        <dbReference type="SAM" id="MobiDB-lite"/>
    </source>
</evidence>
<dbReference type="RefSeq" id="WP_082413900.1">
    <property type="nucleotide sequence ID" value="NZ_CP173697.1"/>
</dbReference>
<dbReference type="Proteomes" id="UP000049979">
    <property type="component" value="Unassembled WGS sequence"/>
</dbReference>
<accession>A0A0M6WTQ0</accession>
<dbReference type="InterPro" id="IPR003033">
    <property type="entry name" value="SCP2_sterol-bd_dom"/>
</dbReference>
<organism evidence="3 4">
    <name type="scientific">Roseburia faecis</name>
    <dbReference type="NCBI Taxonomy" id="301302"/>
    <lineage>
        <taxon>Bacteria</taxon>
        <taxon>Bacillati</taxon>
        <taxon>Bacillota</taxon>
        <taxon>Clostridia</taxon>
        <taxon>Lachnospirales</taxon>
        <taxon>Lachnospiraceae</taxon>
        <taxon>Roseburia</taxon>
    </lineage>
</organism>
<protein>
    <recommendedName>
        <fullName evidence="2">SCP2 domain-containing protein</fullName>
    </recommendedName>
</protein>